<dbReference type="InterPro" id="IPR032689">
    <property type="entry name" value="TraG-D_C"/>
</dbReference>
<keyword evidence="1" id="KW-0175">Coiled coil</keyword>
<dbReference type="OrthoDB" id="5355804at2"/>
<keyword evidence="4" id="KW-1185">Reference proteome</keyword>
<dbReference type="HOGENOM" id="CLU_605370_0_0_7"/>
<evidence type="ECO:0000259" key="2">
    <source>
        <dbReference type="Pfam" id="PF12696"/>
    </source>
</evidence>
<reference evidence="3 4" key="1">
    <citation type="journal article" date="2012" name="Proc. Natl. Acad. Sci. U.S.A.">
        <title>Genome and physiology of a model Epsilonproteobacterium responsible for sulfide detoxification in marine oxygen depletion zones.</title>
        <authorList>
            <person name="Grote J."/>
            <person name="Schott T."/>
            <person name="Bruckner C.G."/>
            <person name="Glockner F.O."/>
            <person name="Jost G."/>
            <person name="Teeling H."/>
            <person name="Labrenz M."/>
            <person name="Jurgens K."/>
        </authorList>
    </citation>
    <scope>NUCLEOTIDE SEQUENCE [LARGE SCALE GENOMIC DNA]</scope>
    <source>
        <strain evidence="3 4">GD1</strain>
    </source>
</reference>
<proteinExistence type="predicted"/>
<dbReference type="GO" id="GO:0016020">
    <property type="term" value="C:membrane"/>
    <property type="evidence" value="ECO:0007669"/>
    <property type="project" value="InterPro"/>
</dbReference>
<feature type="coiled-coil region" evidence="1">
    <location>
        <begin position="322"/>
        <end position="349"/>
    </location>
</feature>
<dbReference type="Proteomes" id="UP000006431">
    <property type="component" value="Unassembled WGS sequence"/>
</dbReference>
<dbReference type="InterPro" id="IPR051162">
    <property type="entry name" value="T4SS_component"/>
</dbReference>
<name>B6BJ16_SULGG</name>
<dbReference type="InterPro" id="IPR027417">
    <property type="entry name" value="P-loop_NTPase"/>
</dbReference>
<dbReference type="RefSeq" id="WP_008336947.1">
    <property type="nucleotide sequence ID" value="NZ_AFRZ01000001.1"/>
</dbReference>
<dbReference type="PANTHER" id="PTHR30121:SF6">
    <property type="entry name" value="SLR6007 PROTEIN"/>
    <property type="match status" value="1"/>
</dbReference>
<dbReference type="Pfam" id="PF12696">
    <property type="entry name" value="TraG-D_C"/>
    <property type="match status" value="1"/>
</dbReference>
<dbReference type="EMBL" id="AFRZ01000001">
    <property type="protein sequence ID" value="EHP30531.1"/>
    <property type="molecule type" value="Genomic_DNA"/>
</dbReference>
<dbReference type="STRING" id="929558.SMGD1_2008"/>
<dbReference type="AlphaFoldDB" id="B6BJ16"/>
<protein>
    <recommendedName>
        <fullName evidence="2">TraD/TraG TraM recognition site domain-containing protein</fullName>
    </recommendedName>
</protein>
<feature type="domain" description="TraD/TraG TraM recognition site" evidence="2">
    <location>
        <begin position="299"/>
        <end position="355"/>
    </location>
</feature>
<dbReference type="SUPFAM" id="SSF52540">
    <property type="entry name" value="P-loop containing nucleoside triphosphate hydrolases"/>
    <property type="match status" value="1"/>
</dbReference>
<gene>
    <name evidence="3" type="ORF">SMGD1_2008</name>
</gene>
<dbReference type="PANTHER" id="PTHR30121">
    <property type="entry name" value="UNCHARACTERIZED PROTEIN YJGR-RELATED"/>
    <property type="match status" value="1"/>
</dbReference>
<organism evidence="3 4">
    <name type="scientific">Sulfurimonas gotlandica (strain DSM 19862 / JCM 16533 / GD1)</name>
    <dbReference type="NCBI Taxonomy" id="929558"/>
    <lineage>
        <taxon>Bacteria</taxon>
        <taxon>Pseudomonadati</taxon>
        <taxon>Campylobacterota</taxon>
        <taxon>Epsilonproteobacteria</taxon>
        <taxon>Campylobacterales</taxon>
        <taxon>Sulfurimonadaceae</taxon>
        <taxon>Sulfurimonas</taxon>
    </lineage>
</organism>
<comment type="caution">
    <text evidence="3">The sequence shown here is derived from an EMBL/GenBank/DDBJ whole genome shotgun (WGS) entry which is preliminary data.</text>
</comment>
<dbReference type="eggNOG" id="COG0433">
    <property type="taxonomic scope" value="Bacteria"/>
</dbReference>
<dbReference type="Pfam" id="PF02534">
    <property type="entry name" value="T4SS-DNA_transf"/>
    <property type="match status" value="1"/>
</dbReference>
<accession>H1FWV5</accession>
<dbReference type="Gene3D" id="3.40.50.300">
    <property type="entry name" value="P-loop containing nucleotide triphosphate hydrolases"/>
    <property type="match status" value="1"/>
</dbReference>
<evidence type="ECO:0000313" key="3">
    <source>
        <dbReference type="EMBL" id="EHP30531.1"/>
    </source>
</evidence>
<accession>B6BJ16</accession>
<dbReference type="PATRIC" id="fig|929558.5.peg.1999"/>
<evidence type="ECO:0000313" key="4">
    <source>
        <dbReference type="Proteomes" id="UP000006431"/>
    </source>
</evidence>
<evidence type="ECO:0000256" key="1">
    <source>
        <dbReference type="SAM" id="Coils"/>
    </source>
</evidence>
<sequence length="452" mass="51948">MAGFIKESTPEETPIVKNDFRHALCIGETGCGKTTSFMLPNISNRIQENYGMLIVDIKGNLHSHVKAIASKHGRIKDVKEIGVPWGDNINIFENISRSLFLDTLSNVHGETKDRFWISSALNIAGQIYDVFSIGKNLEELLRNKQNIQFNYTFNPKSINEILSSYSSVKEFIDACEKISRMLEIKNIANMYKYGISKNDLYLIAQFANDFSAASKNIKMFYSDIDQDNPAAGSGGVLFTLRSLLQNFSQISLDGDTELKKLLERGSIVILRADSFDENITLSVMNILYKRLLIRDNSRPITLFIDEFQRSVSENNIPYIDLFREMNVELIAAMQNIRQLENKIGDTKCNEFLGNILHNYEYANHMENSLDTFEFIHKNKKSLAKPIFLTNKEKVLAQMRWQNLMDNPLPLGWIYSRPDGYKRAIILNVATNKRKYYYILDKKYTASNKLDNR</sequence>
<dbReference type="InterPro" id="IPR003688">
    <property type="entry name" value="TraG/VirD4"/>
</dbReference>